<protein>
    <submittedName>
        <fullName evidence="2">Uncharacterized protein</fullName>
    </submittedName>
</protein>
<dbReference type="EMBL" id="MK072386">
    <property type="protein sequence ID" value="AYV83079.1"/>
    <property type="molecule type" value="Genomic_DNA"/>
</dbReference>
<keyword evidence="1" id="KW-0472">Membrane</keyword>
<reference evidence="2" key="1">
    <citation type="submission" date="2018-10" db="EMBL/GenBank/DDBJ databases">
        <title>Hidden diversity of soil giant viruses.</title>
        <authorList>
            <person name="Schulz F."/>
            <person name="Alteio L."/>
            <person name="Goudeau D."/>
            <person name="Ryan E.M."/>
            <person name="Malmstrom R.R."/>
            <person name="Blanchard J."/>
            <person name="Woyke T."/>
        </authorList>
    </citation>
    <scope>NUCLEOTIDE SEQUENCE</scope>
    <source>
        <strain evidence="2">HYV1</strain>
    </source>
</reference>
<keyword evidence="1" id="KW-1133">Transmembrane helix</keyword>
<evidence type="ECO:0000313" key="2">
    <source>
        <dbReference type="EMBL" id="AYV83079.1"/>
    </source>
</evidence>
<feature type="transmembrane region" description="Helical" evidence="1">
    <location>
        <begin position="12"/>
        <end position="30"/>
    </location>
</feature>
<gene>
    <name evidence="2" type="ORF">Hyperionvirus4_44</name>
</gene>
<organism evidence="2">
    <name type="scientific">Hyperionvirus sp</name>
    <dbReference type="NCBI Taxonomy" id="2487770"/>
    <lineage>
        <taxon>Viruses</taxon>
        <taxon>Varidnaviria</taxon>
        <taxon>Bamfordvirae</taxon>
        <taxon>Nucleocytoviricota</taxon>
        <taxon>Megaviricetes</taxon>
        <taxon>Imitervirales</taxon>
        <taxon>Mimiviridae</taxon>
        <taxon>Klosneuvirinae</taxon>
    </lineage>
</organism>
<name>A0A3G5ACL0_9VIRU</name>
<evidence type="ECO:0000256" key="1">
    <source>
        <dbReference type="SAM" id="Phobius"/>
    </source>
</evidence>
<accession>A0A3G5ACL0</accession>
<proteinExistence type="predicted"/>
<keyword evidence="1" id="KW-0812">Transmembrane</keyword>
<sequence length="145" mass="16684">MATRVSKRAINGACFAGGAIVTAAVLFYNYPEKFHKVWGRFDDKHKWNHIEIDKVDEKSYLVTGTQYKGTYRHGFYREFASHDGSIRSDTLLDAQTSALFRDGIFQREVFHGREFPKQTFKSLEEEMAKYPEIPPGADTPIEIDQ</sequence>